<dbReference type="Pfam" id="PF00768">
    <property type="entry name" value="Peptidase_S11"/>
    <property type="match status" value="1"/>
</dbReference>
<evidence type="ECO:0000259" key="10">
    <source>
        <dbReference type="PROSITE" id="PS51724"/>
    </source>
</evidence>
<dbReference type="PROSITE" id="PS51724">
    <property type="entry name" value="SPOR"/>
    <property type="match status" value="1"/>
</dbReference>
<dbReference type="Pfam" id="PF05036">
    <property type="entry name" value="SPOR"/>
    <property type="match status" value="1"/>
</dbReference>
<feature type="binding site" evidence="8">
    <location>
        <position position="237"/>
    </location>
    <ligand>
        <name>substrate</name>
    </ligand>
</feature>
<organism evidence="11 12">
    <name type="scientific">Hansschlegelia quercus</name>
    <dbReference type="NCBI Taxonomy" id="2528245"/>
    <lineage>
        <taxon>Bacteria</taxon>
        <taxon>Pseudomonadati</taxon>
        <taxon>Pseudomonadota</taxon>
        <taxon>Alphaproteobacteria</taxon>
        <taxon>Hyphomicrobiales</taxon>
        <taxon>Methylopilaceae</taxon>
        <taxon>Hansschlegelia</taxon>
    </lineage>
</organism>
<keyword evidence="4" id="KW-0133">Cell shape</keyword>
<dbReference type="InterPro" id="IPR018044">
    <property type="entry name" value="Peptidase_S11"/>
</dbReference>
<dbReference type="EMBL" id="SIUB01000002">
    <property type="protein sequence ID" value="TBN54556.1"/>
    <property type="molecule type" value="Genomic_DNA"/>
</dbReference>
<protein>
    <recommendedName>
        <fullName evidence="10">SPOR domain-containing protein</fullName>
    </recommendedName>
</protein>
<dbReference type="InterPro" id="IPR012338">
    <property type="entry name" value="Beta-lactam/transpept-like"/>
</dbReference>
<dbReference type="Gene3D" id="3.30.70.1070">
    <property type="entry name" value="Sporulation related repeat"/>
    <property type="match status" value="1"/>
</dbReference>
<evidence type="ECO:0000256" key="7">
    <source>
        <dbReference type="PIRSR" id="PIRSR618044-1"/>
    </source>
</evidence>
<feature type="active site" description="Acyl-ester intermediate" evidence="7">
    <location>
        <position position="75"/>
    </location>
</feature>
<comment type="caution">
    <text evidence="11">The sequence shown here is derived from an EMBL/GenBank/DDBJ whole genome shotgun (WGS) entry which is preliminary data.</text>
</comment>
<dbReference type="OrthoDB" id="9795979at2"/>
<dbReference type="InterPro" id="IPR036680">
    <property type="entry name" value="SPOR-like_sf"/>
</dbReference>
<keyword evidence="3" id="KW-0378">Hydrolase</keyword>
<dbReference type="Gene3D" id="3.40.710.10">
    <property type="entry name" value="DD-peptidase/beta-lactamase superfamily"/>
    <property type="match status" value="1"/>
</dbReference>
<keyword evidence="5" id="KW-0573">Peptidoglycan synthesis</keyword>
<dbReference type="InterPro" id="IPR001967">
    <property type="entry name" value="Peptidase_S11_N"/>
</dbReference>
<evidence type="ECO:0000256" key="2">
    <source>
        <dbReference type="ARBA" id="ARBA00022729"/>
    </source>
</evidence>
<evidence type="ECO:0000313" key="12">
    <source>
        <dbReference type="Proteomes" id="UP000291613"/>
    </source>
</evidence>
<dbReference type="SUPFAM" id="SSF56601">
    <property type="entry name" value="beta-lactamase/transpeptidase-like"/>
    <property type="match status" value="1"/>
</dbReference>
<dbReference type="GO" id="GO:0009252">
    <property type="term" value="P:peptidoglycan biosynthetic process"/>
    <property type="evidence" value="ECO:0007669"/>
    <property type="project" value="UniProtKB-KW"/>
</dbReference>
<keyword evidence="6" id="KW-0961">Cell wall biogenesis/degradation</keyword>
<evidence type="ECO:0000256" key="8">
    <source>
        <dbReference type="PIRSR" id="PIRSR618044-2"/>
    </source>
</evidence>
<dbReference type="GO" id="GO:0008360">
    <property type="term" value="P:regulation of cell shape"/>
    <property type="evidence" value="ECO:0007669"/>
    <property type="project" value="UniProtKB-KW"/>
</dbReference>
<sequence>MAGLAATTLFATVDGAEAARKKRHFKPVSLTQRINRAAPTSAFAGAPNYSALVVDAKTGLTLYERNPDDLRFPASVTKVMTLYLVFEDLERGRIRLDSRIVMSAHCAAEAPSKLGLRPGGTIDVEDGIKALVTKSANDVACAFAENLEGSVPNFGERMTRKARAIGMTRSVFRNASGLPNPNHVTTARDLVTLGRAIQDRFPRYYGYFGTRVFTFAGRSMPNHNKLLGRVEGVDGIKTGYTNASGFNLLTSVKSQGRSIVAVVMGGRTGPSRDANMRELIAMNLPKAQPGSRTAPLVADAQVDAPIRAAKPAVMASVPTPPAAPPLPEREERIASLGVPPLPIPAPVMAPPQASSGATPKALPRIVSTAERPVIAASLPTQASAPLAASPSTTPGSMRWVVGRQPTVTGSVTREATVETVEDQQAELATVEPTEAPPAAAARPTRVAVSAPVAPIASPVARKGWLIQIGATAAESGAEALLSNAKAKGGSALRSAEPFTEPFTKGGSTYYRARFAGLDEKSADAACKALKRSSVSCFAIKN</sequence>
<feature type="active site" evidence="7">
    <location>
        <position position="135"/>
    </location>
</feature>
<dbReference type="AlphaFoldDB" id="A0A4V2JEB1"/>
<evidence type="ECO:0000313" key="11">
    <source>
        <dbReference type="EMBL" id="TBN54556.1"/>
    </source>
</evidence>
<accession>A0A4V2JEB1</accession>
<evidence type="ECO:0000256" key="4">
    <source>
        <dbReference type="ARBA" id="ARBA00022960"/>
    </source>
</evidence>
<name>A0A4V2JEB1_9HYPH</name>
<proteinExistence type="inferred from homology"/>
<gene>
    <name evidence="11" type="ORF">EYR15_04510</name>
</gene>
<evidence type="ECO:0000256" key="5">
    <source>
        <dbReference type="ARBA" id="ARBA00022984"/>
    </source>
</evidence>
<feature type="active site" description="Proton acceptor" evidence="7">
    <location>
        <position position="78"/>
    </location>
</feature>
<comment type="similarity">
    <text evidence="1 9">Belongs to the peptidase S11 family.</text>
</comment>
<reference evidence="11 12" key="1">
    <citation type="submission" date="2019-02" db="EMBL/GenBank/DDBJ databases">
        <title>Hansschlegelia quercus sp. nov., a novel methylotrophic bacterium from buds of oak (Quercus robur L.).</title>
        <authorList>
            <person name="Agafonova N.V."/>
            <person name="Kaparullina E.N."/>
            <person name="Grouzdev D.S."/>
            <person name="Doronina N.V."/>
        </authorList>
    </citation>
    <scope>NUCLEOTIDE SEQUENCE [LARGE SCALE GENOMIC DNA]</scope>
    <source>
        <strain evidence="11 12">Dub</strain>
    </source>
</reference>
<dbReference type="GO" id="GO:0042834">
    <property type="term" value="F:peptidoglycan binding"/>
    <property type="evidence" value="ECO:0007669"/>
    <property type="project" value="InterPro"/>
</dbReference>
<evidence type="ECO:0000256" key="9">
    <source>
        <dbReference type="RuleBase" id="RU004016"/>
    </source>
</evidence>
<dbReference type="PANTHER" id="PTHR21581">
    <property type="entry name" value="D-ALANYL-D-ALANINE CARBOXYPEPTIDASE"/>
    <property type="match status" value="1"/>
</dbReference>
<evidence type="ECO:0000256" key="6">
    <source>
        <dbReference type="ARBA" id="ARBA00023316"/>
    </source>
</evidence>
<dbReference type="GO" id="GO:0071555">
    <property type="term" value="P:cell wall organization"/>
    <property type="evidence" value="ECO:0007669"/>
    <property type="project" value="UniProtKB-KW"/>
</dbReference>
<dbReference type="InterPro" id="IPR007730">
    <property type="entry name" value="SPOR-like_dom"/>
</dbReference>
<dbReference type="PRINTS" id="PR00725">
    <property type="entry name" value="DADACBPTASE1"/>
</dbReference>
<dbReference type="GO" id="GO:0009002">
    <property type="term" value="F:serine-type D-Ala-D-Ala carboxypeptidase activity"/>
    <property type="evidence" value="ECO:0007669"/>
    <property type="project" value="InterPro"/>
</dbReference>
<dbReference type="GO" id="GO:0006508">
    <property type="term" value="P:proteolysis"/>
    <property type="evidence" value="ECO:0007669"/>
    <property type="project" value="InterPro"/>
</dbReference>
<keyword evidence="2" id="KW-0732">Signal</keyword>
<keyword evidence="12" id="KW-1185">Reference proteome</keyword>
<dbReference type="PANTHER" id="PTHR21581:SF6">
    <property type="entry name" value="TRAFFICKING PROTEIN PARTICLE COMPLEX SUBUNIT 12"/>
    <property type="match status" value="1"/>
</dbReference>
<dbReference type="Proteomes" id="UP000291613">
    <property type="component" value="Unassembled WGS sequence"/>
</dbReference>
<evidence type="ECO:0000256" key="3">
    <source>
        <dbReference type="ARBA" id="ARBA00022801"/>
    </source>
</evidence>
<evidence type="ECO:0000256" key="1">
    <source>
        <dbReference type="ARBA" id="ARBA00007164"/>
    </source>
</evidence>
<feature type="domain" description="SPOR" evidence="10">
    <location>
        <begin position="458"/>
        <end position="541"/>
    </location>
</feature>